<evidence type="ECO:0000256" key="2">
    <source>
        <dbReference type="PROSITE-ProRule" id="PRU00176"/>
    </source>
</evidence>
<proteinExistence type="predicted"/>
<dbReference type="PANTHER" id="PTHR23003:SF3">
    <property type="entry name" value="FI21236P1-RELATED"/>
    <property type="match status" value="1"/>
</dbReference>
<dbReference type="Pfam" id="PF00076">
    <property type="entry name" value="RRM_1"/>
    <property type="match status" value="1"/>
</dbReference>
<dbReference type="EMBL" id="JBBPDW010000001">
    <property type="protein sequence ID" value="KAK7556760.1"/>
    <property type="molecule type" value="Genomic_DNA"/>
</dbReference>
<comment type="caution">
    <text evidence="5">The sequence shown here is derived from an EMBL/GenBank/DDBJ whole genome shotgun (WGS) entry which is preliminary data.</text>
</comment>
<dbReference type="InterPro" id="IPR012677">
    <property type="entry name" value="Nucleotide-bd_a/b_plait_sf"/>
</dbReference>
<dbReference type="PANTHER" id="PTHR23003">
    <property type="entry name" value="RNA RECOGNITION MOTIF RRM DOMAIN CONTAINING PROTEIN"/>
    <property type="match status" value="1"/>
</dbReference>
<evidence type="ECO:0000256" key="1">
    <source>
        <dbReference type="ARBA" id="ARBA00022884"/>
    </source>
</evidence>
<keyword evidence="1 2" id="KW-0694">RNA-binding</keyword>
<evidence type="ECO:0000313" key="5">
    <source>
        <dbReference type="EMBL" id="KAK7556760.1"/>
    </source>
</evidence>
<dbReference type="InterPro" id="IPR050374">
    <property type="entry name" value="RRT5_SRSF_SR"/>
</dbReference>
<dbReference type="PROSITE" id="PS50102">
    <property type="entry name" value="RRM"/>
    <property type="match status" value="1"/>
</dbReference>
<reference evidence="5 6" key="1">
    <citation type="submission" date="2024-04" db="EMBL/GenBank/DDBJ databases">
        <title>Phyllosticta paracitricarpa is synonymous to the EU quarantine fungus P. citricarpa based on phylogenomic analyses.</title>
        <authorList>
            <consortium name="Lawrence Berkeley National Laboratory"/>
            <person name="Van Ingen-Buijs V.A."/>
            <person name="Van Westerhoven A.C."/>
            <person name="Haridas S."/>
            <person name="Skiadas P."/>
            <person name="Martin F."/>
            <person name="Groenewald J.Z."/>
            <person name="Crous P.W."/>
            <person name="Seidl M.F."/>
        </authorList>
    </citation>
    <scope>NUCLEOTIDE SEQUENCE [LARGE SCALE GENOMIC DNA]</scope>
    <source>
        <strain evidence="5 6">CBS 122670</strain>
    </source>
</reference>
<dbReference type="CDD" id="cd00590">
    <property type="entry name" value="RRM_SF"/>
    <property type="match status" value="1"/>
</dbReference>
<accession>A0ABR1MRQ0</accession>
<organism evidence="5 6">
    <name type="scientific">Phyllosticta citricarpa</name>
    <dbReference type="NCBI Taxonomy" id="55181"/>
    <lineage>
        <taxon>Eukaryota</taxon>
        <taxon>Fungi</taxon>
        <taxon>Dikarya</taxon>
        <taxon>Ascomycota</taxon>
        <taxon>Pezizomycotina</taxon>
        <taxon>Dothideomycetes</taxon>
        <taxon>Dothideomycetes incertae sedis</taxon>
        <taxon>Botryosphaeriales</taxon>
        <taxon>Phyllostictaceae</taxon>
        <taxon>Phyllosticta</taxon>
    </lineage>
</organism>
<evidence type="ECO:0000313" key="6">
    <source>
        <dbReference type="Proteomes" id="UP001365128"/>
    </source>
</evidence>
<dbReference type="SMART" id="SM00360">
    <property type="entry name" value="RRM"/>
    <property type="match status" value="1"/>
</dbReference>
<evidence type="ECO:0000256" key="3">
    <source>
        <dbReference type="SAM" id="MobiDB-lite"/>
    </source>
</evidence>
<evidence type="ECO:0000259" key="4">
    <source>
        <dbReference type="PROSITE" id="PS50102"/>
    </source>
</evidence>
<dbReference type="SUPFAM" id="SSF54928">
    <property type="entry name" value="RNA-binding domain, RBD"/>
    <property type="match status" value="1"/>
</dbReference>
<keyword evidence="6" id="KW-1185">Reference proteome</keyword>
<feature type="domain" description="RRM" evidence="4">
    <location>
        <begin position="319"/>
        <end position="389"/>
    </location>
</feature>
<dbReference type="Proteomes" id="UP001365128">
    <property type="component" value="Unassembled WGS sequence"/>
</dbReference>
<feature type="region of interest" description="Disordered" evidence="3">
    <location>
        <begin position="388"/>
        <end position="410"/>
    </location>
</feature>
<dbReference type="InterPro" id="IPR035979">
    <property type="entry name" value="RBD_domain_sf"/>
</dbReference>
<dbReference type="InterPro" id="IPR000504">
    <property type="entry name" value="RRM_dom"/>
</dbReference>
<gene>
    <name evidence="5" type="ORF">IWX46DRAFT_16974</name>
</gene>
<protein>
    <recommendedName>
        <fullName evidence="4">RRM domain-containing protein</fullName>
    </recommendedName>
</protein>
<name>A0ABR1MRQ0_9PEZI</name>
<sequence length="410" mass="46412">MPLLDSLYATHLEGARRHTSRAKSLCLRTVEYIRRNNSPWSIHKPFCSALLALASPFFPSSSQKPAIELWASHCHSASVKRRAPTYAPLWESVTTEPIDLVPAVQALVKFQMPAALSKHSPMRPKEKNFFLISGLPPDCDWRTLKDIARQFTTNQPGWTEVDPRPWKLPEGRKGYFSVRTDEEAERVYELMRRSKFDRTQQPLLLHHFDVSQDRPRLIRCNCQDVYPELRGHSFERSNICPQSVFSALEDKDPFFPLVSSPPVRMTAPMYPSPIQMPVAPYPPPYPAMAMPPAMPPSYRLNEHGIPVNVAKGSVSTEPRSVLIRGLDYSVTETELRTLLSQYGNPLRIHLRNGYAVAVFSTAREVNTATARLHGKEYKGRILKAREGRDTTPISEPVIVHGGPRGQSQRS</sequence>
<dbReference type="Gene3D" id="3.30.70.330">
    <property type="match status" value="1"/>
</dbReference>